<evidence type="ECO:0000256" key="10">
    <source>
        <dbReference type="ARBA" id="ARBA00023170"/>
    </source>
</evidence>
<dbReference type="VEuPathDB" id="FungiDB:P170DRAFT_433502"/>
<comment type="caution">
    <text evidence="12">The sequence shown here is derived from an EMBL/GenBank/DDBJ whole genome shotgun (WGS) entry which is preliminary data.</text>
</comment>
<dbReference type="GO" id="GO:0005783">
    <property type="term" value="C:endoplasmic reticulum"/>
    <property type="evidence" value="ECO:0007669"/>
    <property type="project" value="TreeGrafter"/>
</dbReference>
<feature type="transmembrane region" description="Helical" evidence="11">
    <location>
        <begin position="50"/>
        <end position="69"/>
    </location>
</feature>
<keyword evidence="9 11" id="KW-0472">Membrane</keyword>
<feature type="transmembrane region" description="Helical" evidence="11">
    <location>
        <begin position="78"/>
        <end position="97"/>
    </location>
</feature>
<dbReference type="GO" id="GO:0009881">
    <property type="term" value="F:photoreceptor activity"/>
    <property type="evidence" value="ECO:0007669"/>
    <property type="project" value="UniProtKB-KW"/>
</dbReference>
<reference evidence="12 13" key="1">
    <citation type="submission" date="2016-12" db="EMBL/GenBank/DDBJ databases">
        <title>The genomes of Aspergillus section Nigri reveals drivers in fungal speciation.</title>
        <authorList>
            <consortium name="DOE Joint Genome Institute"/>
            <person name="Vesth T.C."/>
            <person name="Nybo J."/>
            <person name="Theobald S."/>
            <person name="Brandl J."/>
            <person name="Frisvad J.C."/>
            <person name="Nielsen K.F."/>
            <person name="Lyhne E.K."/>
            <person name="Kogle M.E."/>
            <person name="Kuo A."/>
            <person name="Riley R."/>
            <person name="Clum A."/>
            <person name="Nolan M."/>
            <person name="Lipzen A."/>
            <person name="Salamov A."/>
            <person name="Henrissat B."/>
            <person name="Wiebenga A."/>
            <person name="De Vries R.P."/>
            <person name="Grigoriev I.V."/>
            <person name="Mortensen U.H."/>
            <person name="Andersen M.R."/>
            <person name="Baker S.E."/>
        </authorList>
    </citation>
    <scope>NUCLEOTIDE SEQUENCE [LARGE SCALE GENOMIC DNA]</scope>
    <source>
        <strain evidence="12 13">IBT 23096</strain>
    </source>
</reference>
<dbReference type="Proteomes" id="UP000234275">
    <property type="component" value="Unassembled WGS sequence"/>
</dbReference>
<keyword evidence="10" id="KW-0675">Receptor</keyword>
<dbReference type="FunFam" id="1.20.1070.10:FF:000160">
    <property type="entry name" value="Related to Opsin-1"/>
    <property type="match status" value="1"/>
</dbReference>
<dbReference type="Pfam" id="PF01036">
    <property type="entry name" value="Bac_rhodopsin"/>
    <property type="match status" value="1"/>
</dbReference>
<evidence type="ECO:0000256" key="11">
    <source>
        <dbReference type="SAM" id="Phobius"/>
    </source>
</evidence>
<dbReference type="AlphaFoldDB" id="A0A2I2GFD1"/>
<dbReference type="GO" id="GO:0005886">
    <property type="term" value="C:plasma membrane"/>
    <property type="evidence" value="ECO:0007669"/>
    <property type="project" value="TreeGrafter"/>
</dbReference>
<feature type="transmembrane region" description="Helical" evidence="11">
    <location>
        <begin position="255"/>
        <end position="274"/>
    </location>
</feature>
<keyword evidence="6" id="KW-0681">Retinal protein</keyword>
<dbReference type="SUPFAM" id="SSF81321">
    <property type="entry name" value="Family A G protein-coupled receptor-like"/>
    <property type="match status" value="1"/>
</dbReference>
<dbReference type="RefSeq" id="XP_024706887.1">
    <property type="nucleotide sequence ID" value="XM_024848503.1"/>
</dbReference>
<sequence>MAVLDMIEALQSEPVPVPAPSPTSPVSPIPTVIPGGTPILQEIHDAGKRTLWVVTVLMALSSVVFYILAGRSPVPKRVFHTLVSLSTTISFLIYLALATGEGITWKHDLIRHTHKHVPDTSTDWYRQVLWLRYVNWFLTDPLTLINLSLLSGLPGAHLLVAVAADFAMLGSGLLGTYAGHTARRWVWFTISALAYLTVVYQVGVNGRKAARRKDVQTKRFFGAISGVALLVKALYPIALAAGALALKVNVDSESIIFAVYDIIQQGILGYWLLIAHDRSPGVALYVDGFWSNGLGNEGTIRVGDEEGA</sequence>
<keyword evidence="4" id="KW-0716">Sensory transduction</keyword>
<keyword evidence="5 11" id="KW-0812">Transmembrane</keyword>
<dbReference type="Gene3D" id="1.20.1070.10">
    <property type="entry name" value="Rhodopsin 7-helix transmembrane proteins"/>
    <property type="match status" value="1"/>
</dbReference>
<evidence type="ECO:0000256" key="2">
    <source>
        <dbReference type="ARBA" id="ARBA00008130"/>
    </source>
</evidence>
<evidence type="ECO:0000256" key="1">
    <source>
        <dbReference type="ARBA" id="ARBA00004141"/>
    </source>
</evidence>
<keyword evidence="13" id="KW-1185">Reference proteome</keyword>
<dbReference type="GeneID" id="36556202"/>
<dbReference type="OrthoDB" id="10261467at2759"/>
<protein>
    <submittedName>
        <fullName evidence="12">Putative opsin</fullName>
    </submittedName>
</protein>
<feature type="transmembrane region" description="Helical" evidence="11">
    <location>
        <begin position="185"/>
        <end position="204"/>
    </location>
</feature>
<feature type="transmembrane region" description="Helical" evidence="11">
    <location>
        <begin position="220"/>
        <end position="243"/>
    </location>
</feature>
<gene>
    <name evidence="12" type="ORF">P170DRAFT_433502</name>
</gene>
<keyword evidence="7 11" id="KW-1133">Transmembrane helix</keyword>
<evidence type="ECO:0000313" key="13">
    <source>
        <dbReference type="Proteomes" id="UP000234275"/>
    </source>
</evidence>
<organism evidence="12 13">
    <name type="scientific">Aspergillus steynii IBT 23096</name>
    <dbReference type="NCBI Taxonomy" id="1392250"/>
    <lineage>
        <taxon>Eukaryota</taxon>
        <taxon>Fungi</taxon>
        <taxon>Dikarya</taxon>
        <taxon>Ascomycota</taxon>
        <taxon>Pezizomycotina</taxon>
        <taxon>Eurotiomycetes</taxon>
        <taxon>Eurotiomycetidae</taxon>
        <taxon>Eurotiales</taxon>
        <taxon>Aspergillaceae</taxon>
        <taxon>Aspergillus</taxon>
        <taxon>Aspergillus subgen. Circumdati</taxon>
    </lineage>
</organism>
<comment type="subcellular location">
    <subcellularLocation>
        <location evidence="1">Membrane</location>
        <topology evidence="1">Multi-pass membrane protein</topology>
    </subcellularLocation>
</comment>
<evidence type="ECO:0000256" key="5">
    <source>
        <dbReference type="ARBA" id="ARBA00022692"/>
    </source>
</evidence>
<dbReference type="STRING" id="1392250.A0A2I2GFD1"/>
<dbReference type="CDD" id="cd15028">
    <property type="entry name" value="7tm_Opsin-1_euk"/>
    <property type="match status" value="1"/>
</dbReference>
<evidence type="ECO:0000256" key="9">
    <source>
        <dbReference type="ARBA" id="ARBA00023136"/>
    </source>
</evidence>
<evidence type="ECO:0000256" key="6">
    <source>
        <dbReference type="ARBA" id="ARBA00022925"/>
    </source>
</evidence>
<dbReference type="InterPro" id="IPR001425">
    <property type="entry name" value="Arc/bac/fun_rhodopsins"/>
</dbReference>
<evidence type="ECO:0000256" key="7">
    <source>
        <dbReference type="ARBA" id="ARBA00022989"/>
    </source>
</evidence>
<dbReference type="EMBL" id="MSFO01000002">
    <property type="protein sequence ID" value="PLB51585.1"/>
    <property type="molecule type" value="Genomic_DNA"/>
</dbReference>
<name>A0A2I2GFD1_9EURO</name>
<proteinExistence type="inferred from homology"/>
<dbReference type="GO" id="GO:0007602">
    <property type="term" value="P:phototransduction"/>
    <property type="evidence" value="ECO:0007669"/>
    <property type="project" value="UniProtKB-KW"/>
</dbReference>
<evidence type="ECO:0000256" key="8">
    <source>
        <dbReference type="ARBA" id="ARBA00022991"/>
    </source>
</evidence>
<evidence type="ECO:0000256" key="4">
    <source>
        <dbReference type="ARBA" id="ARBA00022606"/>
    </source>
</evidence>
<dbReference type="PRINTS" id="PR00251">
    <property type="entry name" value="BACTRLOPSIN"/>
</dbReference>
<dbReference type="PANTHER" id="PTHR28286">
    <property type="match status" value="1"/>
</dbReference>
<accession>A0A2I2GFD1</accession>
<comment type="similarity">
    <text evidence="2">Belongs to the archaeal/bacterial/fungal opsin family.</text>
</comment>
<dbReference type="SMART" id="SM01021">
    <property type="entry name" value="Bac_rhodopsin"/>
    <property type="match status" value="1"/>
</dbReference>
<dbReference type="PANTHER" id="PTHR28286:SF2">
    <property type="entry name" value="BACTERIORHODOPSIN _OPSIN, NOPA (EUROFUNG)"/>
    <property type="match status" value="1"/>
</dbReference>
<evidence type="ECO:0000313" key="12">
    <source>
        <dbReference type="EMBL" id="PLB51585.1"/>
    </source>
</evidence>
<evidence type="ECO:0000256" key="3">
    <source>
        <dbReference type="ARBA" id="ARBA00022543"/>
    </source>
</evidence>
<keyword evidence="8" id="KW-0157">Chromophore</keyword>
<keyword evidence="3" id="KW-0600">Photoreceptor protein</keyword>